<evidence type="ECO:0000313" key="2">
    <source>
        <dbReference type="Proteomes" id="UP000241899"/>
    </source>
</evidence>
<protein>
    <submittedName>
        <fullName evidence="1">Uncharacterized protein</fullName>
    </submittedName>
</protein>
<dbReference type="AlphaFoldDB" id="A0A2T4JFP6"/>
<dbReference type="Proteomes" id="UP000241899">
    <property type="component" value="Unassembled WGS sequence"/>
</dbReference>
<name>A0A2T4JFP6_9RHOB</name>
<keyword evidence="2" id="KW-1185">Reference proteome</keyword>
<reference evidence="1 2" key="1">
    <citation type="submission" date="2018-03" db="EMBL/GenBank/DDBJ databases">
        <title>Rhodobacter veldkampii.</title>
        <authorList>
            <person name="Meyer T.E."/>
            <person name="Miller S."/>
            <person name="Lodha T."/>
            <person name="Gandham S."/>
            <person name="Chintalapati S."/>
            <person name="Chintalapati V.R."/>
        </authorList>
    </citation>
    <scope>NUCLEOTIDE SEQUENCE [LARGE SCALE GENOMIC DNA]</scope>
    <source>
        <strain evidence="1 2">DSM 11550</strain>
    </source>
</reference>
<dbReference type="RefSeq" id="WP_107325722.1">
    <property type="nucleotide sequence ID" value="NZ_NHSP01000060.1"/>
</dbReference>
<organism evidence="1 2">
    <name type="scientific">Phaeovulum veldkampii DSM 11550</name>
    <dbReference type="NCBI Taxonomy" id="1185920"/>
    <lineage>
        <taxon>Bacteria</taxon>
        <taxon>Pseudomonadati</taxon>
        <taxon>Pseudomonadota</taxon>
        <taxon>Alphaproteobacteria</taxon>
        <taxon>Rhodobacterales</taxon>
        <taxon>Paracoccaceae</taxon>
        <taxon>Phaeovulum</taxon>
    </lineage>
</organism>
<gene>
    <name evidence="1" type="ORF">C5F46_12720</name>
</gene>
<comment type="caution">
    <text evidence="1">The sequence shown here is derived from an EMBL/GenBank/DDBJ whole genome shotgun (WGS) entry which is preliminary data.</text>
</comment>
<proteinExistence type="predicted"/>
<accession>A0A2T4JFP6</accession>
<sequence length="137" mass="14826">MATITTPRPPLNLFEVVRQSLGLEWATVYDVPDYLIPAEGPNPARSVAAAAIMTGVLITPTSEAAVRVSIRVLALNNTPWLLLDRAFAPSGDVLSIGLDRQVLKSGERLQMKVEAGEAAVAHFSFILNQREEFTVIA</sequence>
<evidence type="ECO:0000313" key="1">
    <source>
        <dbReference type="EMBL" id="PTE16730.1"/>
    </source>
</evidence>
<dbReference type="EMBL" id="PZKF01000034">
    <property type="protein sequence ID" value="PTE16730.1"/>
    <property type="molecule type" value="Genomic_DNA"/>
</dbReference>